<reference evidence="8" key="1">
    <citation type="submission" date="2016-10" db="EMBL/GenBank/DDBJ databases">
        <authorList>
            <person name="Varghese N."/>
            <person name="Submissions S."/>
        </authorList>
    </citation>
    <scope>NUCLEOTIDE SEQUENCE [LARGE SCALE GENOMIC DNA]</scope>
    <source>
        <strain evidence="8">DSM 29303</strain>
    </source>
</reference>
<name>A0A099GC57_9RHOB</name>
<gene>
    <name evidence="7" type="ORF">SAMN05444276_101355</name>
</gene>
<keyword evidence="2 6" id="KW-0812">Transmembrane</keyword>
<evidence type="ECO:0000256" key="3">
    <source>
        <dbReference type="ARBA" id="ARBA00022989"/>
    </source>
</evidence>
<evidence type="ECO:0000256" key="6">
    <source>
        <dbReference type="SAM" id="Phobius"/>
    </source>
</evidence>
<protein>
    <submittedName>
        <fullName evidence="7">Membrane protein required for colicin V production</fullName>
    </submittedName>
</protein>
<dbReference type="RefSeq" id="WP_036702363.1">
    <property type="nucleotide sequence ID" value="NZ_FNNA01000001.1"/>
</dbReference>
<dbReference type="Proteomes" id="UP000182944">
    <property type="component" value="Unassembled WGS sequence"/>
</dbReference>
<accession>A0A099G4Q1</accession>
<feature type="region of interest" description="Disordered" evidence="5">
    <location>
        <begin position="186"/>
        <end position="217"/>
    </location>
</feature>
<keyword evidence="8" id="KW-1185">Reference proteome</keyword>
<evidence type="ECO:0000256" key="4">
    <source>
        <dbReference type="ARBA" id="ARBA00023136"/>
    </source>
</evidence>
<feature type="transmembrane region" description="Helical" evidence="6">
    <location>
        <begin position="31"/>
        <end position="51"/>
    </location>
</feature>
<dbReference type="AlphaFoldDB" id="A0A099GC57"/>
<organism evidence="7 8">
    <name type="scientific">Paracoccus sanguinis</name>
    <dbReference type="NCBI Taxonomy" id="1545044"/>
    <lineage>
        <taxon>Bacteria</taxon>
        <taxon>Pseudomonadati</taxon>
        <taxon>Pseudomonadota</taxon>
        <taxon>Alphaproteobacteria</taxon>
        <taxon>Rhodobacterales</taxon>
        <taxon>Paracoccaceae</taxon>
        <taxon>Paracoccus</taxon>
    </lineage>
</organism>
<comment type="subcellular location">
    <subcellularLocation>
        <location evidence="1">Membrane</location>
        <topology evidence="1">Multi-pass membrane protein</topology>
    </subcellularLocation>
</comment>
<keyword evidence="4 6" id="KW-0472">Membrane</keyword>
<dbReference type="STRING" id="1545044.SAMN05444276_101355"/>
<dbReference type="GO" id="GO:0016020">
    <property type="term" value="C:membrane"/>
    <property type="evidence" value="ECO:0007669"/>
    <property type="project" value="UniProtKB-SubCell"/>
</dbReference>
<feature type="transmembrane region" description="Helical" evidence="6">
    <location>
        <begin position="111"/>
        <end position="131"/>
    </location>
</feature>
<proteinExistence type="predicted"/>
<accession>A0A099GC57</accession>
<dbReference type="Pfam" id="PF02674">
    <property type="entry name" value="Colicin_V"/>
    <property type="match status" value="1"/>
</dbReference>
<dbReference type="InterPro" id="IPR052719">
    <property type="entry name" value="CvpA-like"/>
</dbReference>
<evidence type="ECO:0000256" key="5">
    <source>
        <dbReference type="SAM" id="MobiDB-lite"/>
    </source>
</evidence>
<evidence type="ECO:0000313" key="8">
    <source>
        <dbReference type="Proteomes" id="UP000182944"/>
    </source>
</evidence>
<keyword evidence="3 6" id="KW-1133">Transmembrane helix</keyword>
<dbReference type="GO" id="GO:0009403">
    <property type="term" value="P:toxin biosynthetic process"/>
    <property type="evidence" value="ECO:0007669"/>
    <property type="project" value="InterPro"/>
</dbReference>
<dbReference type="InterPro" id="IPR003825">
    <property type="entry name" value="Colicin-V_CvpA"/>
</dbReference>
<evidence type="ECO:0000256" key="2">
    <source>
        <dbReference type="ARBA" id="ARBA00022692"/>
    </source>
</evidence>
<dbReference type="PANTHER" id="PTHR36926:SF1">
    <property type="entry name" value="COLICIN V PRODUCTION PROTEIN"/>
    <property type="match status" value="1"/>
</dbReference>
<dbReference type="PANTHER" id="PTHR36926">
    <property type="entry name" value="COLICIN V PRODUCTION PROTEIN"/>
    <property type="match status" value="1"/>
</dbReference>
<sequence length="217" mass="22693">MDGFTLIDGIVAAIIILSAILAYSRGFVRESLAILGWIGAAVLAFIFAPAVRPLIAQIPYLNSLIADNCELGTIAGFAVVFALALVLFSILTPLFSSVVQRSALGGVDQGMGFLFGVARGILLVVIAFIVYDRIMTTERVAMVDQSRSAQVFQQMSGRLNQQIPQDAPGWLAARFEQLVRDCGPTATAPAAAGTSAATTTTTTTTTTTPATPAAPAN</sequence>
<evidence type="ECO:0000256" key="1">
    <source>
        <dbReference type="ARBA" id="ARBA00004141"/>
    </source>
</evidence>
<feature type="transmembrane region" description="Helical" evidence="6">
    <location>
        <begin position="6"/>
        <end position="24"/>
    </location>
</feature>
<feature type="transmembrane region" description="Helical" evidence="6">
    <location>
        <begin position="71"/>
        <end position="99"/>
    </location>
</feature>
<dbReference type="EMBL" id="FNNA01000001">
    <property type="protein sequence ID" value="SDW19073.1"/>
    <property type="molecule type" value="Genomic_DNA"/>
</dbReference>
<evidence type="ECO:0000313" key="7">
    <source>
        <dbReference type="EMBL" id="SDW19073.1"/>
    </source>
</evidence>
<dbReference type="OrthoDB" id="9806894at2"/>